<name>A0ABV8ZNF7_9NEIS</name>
<reference evidence="10" key="1">
    <citation type="journal article" date="2019" name="Int. J. Syst. Evol. Microbiol.">
        <title>The Global Catalogue of Microorganisms (GCM) 10K type strain sequencing project: providing services to taxonomists for standard genome sequencing and annotation.</title>
        <authorList>
            <consortium name="The Broad Institute Genomics Platform"/>
            <consortium name="The Broad Institute Genome Sequencing Center for Infectious Disease"/>
            <person name="Wu L."/>
            <person name="Ma J."/>
        </authorList>
    </citation>
    <scope>NUCLEOTIDE SEQUENCE [LARGE SCALE GENOMIC DNA]</scope>
    <source>
        <strain evidence="10">CGMCC 4.7608</strain>
    </source>
</reference>
<dbReference type="InterPro" id="IPR035986">
    <property type="entry name" value="PKD_dom_sf"/>
</dbReference>
<keyword evidence="2" id="KW-0812">Transmembrane</keyword>
<feature type="domain" description="PKD" evidence="8">
    <location>
        <begin position="293"/>
        <end position="372"/>
    </location>
</feature>
<protein>
    <submittedName>
        <fullName evidence="9">PKD domain-containing protein</fullName>
    </submittedName>
</protein>
<dbReference type="Gene3D" id="2.120.10.30">
    <property type="entry name" value="TolB, C-terminal domain"/>
    <property type="match status" value="2"/>
</dbReference>
<dbReference type="InterPro" id="IPR022409">
    <property type="entry name" value="PKD/Chitinase_dom"/>
</dbReference>
<evidence type="ECO:0000256" key="3">
    <source>
        <dbReference type="ARBA" id="ARBA00022737"/>
    </source>
</evidence>
<dbReference type="PROSITE" id="PS51257">
    <property type="entry name" value="PROKAR_LIPOPROTEIN"/>
    <property type="match status" value="1"/>
</dbReference>
<proteinExistence type="predicted"/>
<dbReference type="PANTHER" id="PTHR46730">
    <property type="entry name" value="POLYCYSTIN-1"/>
    <property type="match status" value="1"/>
</dbReference>
<keyword evidence="5" id="KW-0472">Membrane</keyword>
<evidence type="ECO:0000313" key="9">
    <source>
        <dbReference type="EMBL" id="MFC4488169.1"/>
    </source>
</evidence>
<feature type="domain" description="PKD" evidence="8">
    <location>
        <begin position="124"/>
        <end position="202"/>
    </location>
</feature>
<feature type="signal peptide" evidence="7">
    <location>
        <begin position="1"/>
        <end position="20"/>
    </location>
</feature>
<comment type="subcellular location">
    <subcellularLocation>
        <location evidence="1">Membrane</location>
        <topology evidence="1">Multi-pass membrane protein</topology>
    </subcellularLocation>
</comment>
<keyword evidence="7" id="KW-0732">Signal</keyword>
<gene>
    <name evidence="9" type="ORF">ACFO0R_00900</name>
</gene>
<dbReference type="SUPFAM" id="SSF101898">
    <property type="entry name" value="NHL repeat"/>
    <property type="match status" value="1"/>
</dbReference>
<evidence type="ECO:0000313" key="10">
    <source>
        <dbReference type="Proteomes" id="UP001595999"/>
    </source>
</evidence>
<dbReference type="CDD" id="cd00146">
    <property type="entry name" value="PKD"/>
    <property type="match status" value="4"/>
</dbReference>
<dbReference type="InterPro" id="IPR001258">
    <property type="entry name" value="NHL_repeat"/>
</dbReference>
<evidence type="ECO:0000256" key="6">
    <source>
        <dbReference type="PROSITE-ProRule" id="PRU00504"/>
    </source>
</evidence>
<dbReference type="InterPro" id="IPR013783">
    <property type="entry name" value="Ig-like_fold"/>
</dbReference>
<dbReference type="PANTHER" id="PTHR46730:SF4">
    <property type="entry name" value="POLYCYSTIC KIDNEY DISEASE PROTEIN 1-LIKE 1"/>
    <property type="match status" value="1"/>
</dbReference>
<dbReference type="SMART" id="SM00089">
    <property type="entry name" value="PKD"/>
    <property type="match status" value="4"/>
</dbReference>
<feature type="domain" description="PKD" evidence="8">
    <location>
        <begin position="208"/>
        <end position="293"/>
    </location>
</feature>
<feature type="repeat" description="NHL" evidence="6">
    <location>
        <begin position="829"/>
        <end position="872"/>
    </location>
</feature>
<dbReference type="Pfam" id="PF18911">
    <property type="entry name" value="PKD_4"/>
    <property type="match status" value="4"/>
</dbReference>
<dbReference type="PROSITE" id="PS50093">
    <property type="entry name" value="PKD"/>
    <property type="match status" value="4"/>
</dbReference>
<feature type="chain" id="PRO_5045495752" evidence="7">
    <location>
        <begin position="21"/>
        <end position="925"/>
    </location>
</feature>
<keyword evidence="4" id="KW-1133">Transmembrane helix</keyword>
<dbReference type="InterPro" id="IPR000601">
    <property type="entry name" value="PKD_dom"/>
</dbReference>
<dbReference type="RefSeq" id="WP_231461027.1">
    <property type="nucleotide sequence ID" value="NZ_JAJOHW010000014.1"/>
</dbReference>
<organism evidence="9 10">
    <name type="scientific">Chromobacterium aquaticum</name>
    <dbReference type="NCBI Taxonomy" id="467180"/>
    <lineage>
        <taxon>Bacteria</taxon>
        <taxon>Pseudomonadati</taxon>
        <taxon>Pseudomonadota</taxon>
        <taxon>Betaproteobacteria</taxon>
        <taxon>Neisseriales</taxon>
        <taxon>Chromobacteriaceae</taxon>
        <taxon>Chromobacterium</taxon>
    </lineage>
</organism>
<dbReference type="SUPFAM" id="SSF49299">
    <property type="entry name" value="PKD domain"/>
    <property type="match status" value="4"/>
</dbReference>
<sequence>MIRINLIKKTMVILMCAILAACGGGGGGGGSGGGAPSTTPSAHININAPKGVFAGELLSFIGESNQGPHTYEWDFGDGAKSTDAAPSHSYASEGSYTVTLVITNQAGLKAQSSSKISILPAKVTATITGLSTNALTIGDSIELEAIGTGSLPINYEWDFGDGSIIQGKKVIHAYSKAGSYQITLKAKDKNGNTSTSQASVNVATSKPTAQLVIQNSGQITSGQAVSLKAYGSGYRSVRFSWDFGDGEKGDGDFQSHTYKKAGTYLARVTVTDEAGEIATAATTIQVVSPPSPIIYSMNPSNLSILAGEFIRFDMIVTGEGNLDYAWDFGDGSSLVKEKSPTHHFPSSGTFTVTAYAYSSNGQQTQATATISVARSGMRVLAGSIFGPGNLDGNGTNARFTSPGKVSSSIDGYLFLIDTVTTFNDLGGRVEQKSIRRIDKMGNVVTILSGENFASVSAGENGGFYYLNGDYIPGGRVTIYKVSPANVKSVILSPDNGYIYQILSNGNGKLYALLDIGLYEYTERNGWSKIPTTSAYPRGLEQIDSLGRLYFGSSDSYYRIDSNQKLELLRKKNTFSAGIDSDGNIYDVHYYTHDIEKVTPSGESSTIIRGEADLNLTDSLDADPLLTMESDGSVYIVNSKNATIQKRDPQGHLSIVAGGYRIENRMQDSCGDAILARPFMLSAGLDGEKIFADHSFIRSIESNGCVKSLYTPSDYDKITGLLKSQSGAIYFTTTNKNGVFKLVNGKAEVFYQDVYRYGDVQGLTEDAAGNIYLIDTTGIHKLSASGAKTTIFSRRSFPIPDNDIIGADIAISPAGEIFMASYAVFRLNTSTQQMEEIASQAQFKKARGIAIDKAGNIFVADTGNAVIRKISPDGSVSIVAGQLGKKGTLAGALPATLTAPRDVAIDPRNGHLLVSDTGAILEISVD</sequence>
<dbReference type="EMBL" id="JBHSEK010000001">
    <property type="protein sequence ID" value="MFC4488169.1"/>
    <property type="molecule type" value="Genomic_DNA"/>
</dbReference>
<dbReference type="Proteomes" id="UP001595999">
    <property type="component" value="Unassembled WGS sequence"/>
</dbReference>
<dbReference type="SUPFAM" id="SSF63825">
    <property type="entry name" value="YWTD domain"/>
    <property type="match status" value="1"/>
</dbReference>
<dbReference type="InterPro" id="IPR011042">
    <property type="entry name" value="6-blade_b-propeller_TolB-like"/>
</dbReference>
<dbReference type="PROSITE" id="PS51125">
    <property type="entry name" value="NHL"/>
    <property type="match status" value="1"/>
</dbReference>
<keyword evidence="3" id="KW-0677">Repeat</keyword>
<evidence type="ECO:0000256" key="7">
    <source>
        <dbReference type="SAM" id="SignalP"/>
    </source>
</evidence>
<evidence type="ECO:0000259" key="8">
    <source>
        <dbReference type="PROSITE" id="PS50093"/>
    </source>
</evidence>
<dbReference type="Gene3D" id="2.60.40.10">
    <property type="entry name" value="Immunoglobulins"/>
    <property type="match status" value="4"/>
</dbReference>
<accession>A0ABV8ZNF7</accession>
<comment type="caution">
    <text evidence="9">The sequence shown here is derived from an EMBL/GenBank/DDBJ whole genome shotgun (WGS) entry which is preliminary data.</text>
</comment>
<keyword evidence="10" id="KW-1185">Reference proteome</keyword>
<evidence type="ECO:0000256" key="4">
    <source>
        <dbReference type="ARBA" id="ARBA00022989"/>
    </source>
</evidence>
<evidence type="ECO:0000256" key="2">
    <source>
        <dbReference type="ARBA" id="ARBA00022692"/>
    </source>
</evidence>
<evidence type="ECO:0000256" key="5">
    <source>
        <dbReference type="ARBA" id="ARBA00023136"/>
    </source>
</evidence>
<feature type="domain" description="PKD" evidence="8">
    <location>
        <begin position="41"/>
        <end position="118"/>
    </location>
</feature>
<evidence type="ECO:0000256" key="1">
    <source>
        <dbReference type="ARBA" id="ARBA00004141"/>
    </source>
</evidence>